<dbReference type="GO" id="GO:0019028">
    <property type="term" value="C:viral capsid"/>
    <property type="evidence" value="ECO:0007669"/>
    <property type="project" value="UniProtKB-KW"/>
</dbReference>
<gene>
    <name evidence="1" type="primary">CP</name>
</gene>
<reference evidence="1" key="1">
    <citation type="submission" date="2013-05" db="EMBL/GenBank/DDBJ databases">
        <title>Cryptic viruses and multiple herbicide resistance in the grass weeds Alopecurus myosuroides and Lolium rigidum.</title>
        <authorList>
            <person name="Sabbadin F."/>
            <person name="Glover R."/>
            <person name="Wortley D.J."/>
            <person name="Edwards R."/>
        </authorList>
    </citation>
    <scope>NUCLEOTIDE SEQUENCE</scope>
    <source>
        <strain evidence="1">BG resistant 5</strain>
        <tissue evidence="1">Host shoot tissue</tissue>
    </source>
</reference>
<dbReference type="EMBL" id="HG005164">
    <property type="protein sequence ID" value="CDF65990.1"/>
    <property type="molecule type" value="Genomic_RNA"/>
</dbReference>
<keyword evidence="1" id="KW-0946">Virion</keyword>
<protein>
    <submittedName>
        <fullName evidence="1">Coat protein</fullName>
    </submittedName>
</protein>
<proteinExistence type="predicted"/>
<feature type="non-terminal residue" evidence="1">
    <location>
        <position position="1"/>
    </location>
</feature>
<evidence type="ECO:0000313" key="1">
    <source>
        <dbReference type="EMBL" id="CDF65990.1"/>
    </source>
</evidence>
<keyword evidence="1" id="KW-0167">Capsid protein</keyword>
<organism evidence="1">
    <name type="scientific">uncultured Partitiviridae sp</name>
    <dbReference type="NCBI Taxonomy" id="1342376"/>
    <lineage>
        <taxon>Viruses</taxon>
        <taxon>Riboviria</taxon>
        <taxon>Orthornavirae</taxon>
        <taxon>Pisuviricota</taxon>
        <taxon>Duplopiviricetes</taxon>
        <taxon>Durnavirales</taxon>
        <taxon>Partitiviridae</taxon>
        <taxon>environmental samples</taxon>
    </lineage>
</organism>
<accession>A0A024H9W3</accession>
<sequence>MGSSQLNAACARVFNNAMTSAPDVTRFGYYWVAKPTTFQTNNGNLPDMFPNVISSPDYFADA</sequence>
<name>A0A024H9W3_9VIRU</name>